<protein>
    <submittedName>
        <fullName evidence="1">Uncharacterized protein</fullName>
    </submittedName>
</protein>
<reference evidence="1" key="1">
    <citation type="journal article" date="2014" name="Genome Announc.">
        <title>Draft Genome Sequences of Marine Flavobacterium Nonlabens Strains NR17, NR24, NR27, NR32, NR33, and Ara13.</title>
        <authorList>
            <person name="Nakanishi M."/>
            <person name="Meirelles P."/>
            <person name="Suzuki R."/>
            <person name="Takatani N."/>
            <person name="Mino S."/>
            <person name="Suda W."/>
            <person name="Oshima K."/>
            <person name="Hattori M."/>
            <person name="Ohkuma M."/>
            <person name="Hosokawa M."/>
            <person name="Miyashita K."/>
            <person name="Thompson F.L."/>
            <person name="Niwa A."/>
            <person name="Sawabe T."/>
            <person name="Sawabe T."/>
        </authorList>
    </citation>
    <scope>NUCLEOTIDE SEQUENCE [LARGE SCALE GENOMIC DNA]</scope>
    <source>
        <strain evidence="1">JCM 19294</strain>
    </source>
</reference>
<name>A0A090QPW7_9FLAO</name>
<accession>A0A090QPW7</accession>
<keyword evidence="2" id="KW-1185">Reference proteome</keyword>
<dbReference type="Proteomes" id="UP000029221">
    <property type="component" value="Unassembled WGS sequence"/>
</dbReference>
<comment type="caution">
    <text evidence="1">The sequence shown here is derived from an EMBL/GenBank/DDBJ whole genome shotgun (WGS) entry which is preliminary data.</text>
</comment>
<organism evidence="1 2">
    <name type="scientific">Nonlabens tegetincola</name>
    <dbReference type="NCBI Taxonomy" id="323273"/>
    <lineage>
        <taxon>Bacteria</taxon>
        <taxon>Pseudomonadati</taxon>
        <taxon>Bacteroidota</taxon>
        <taxon>Flavobacteriia</taxon>
        <taxon>Flavobacteriales</taxon>
        <taxon>Flavobacteriaceae</taxon>
        <taxon>Nonlabens</taxon>
    </lineage>
</organism>
<gene>
    <name evidence="1" type="ORF">JCM19294_42</name>
</gene>
<dbReference type="EMBL" id="BBML01000006">
    <property type="protein sequence ID" value="GAK97506.1"/>
    <property type="molecule type" value="Genomic_DNA"/>
</dbReference>
<evidence type="ECO:0000313" key="2">
    <source>
        <dbReference type="Proteomes" id="UP000029221"/>
    </source>
</evidence>
<sequence>MEFDSEIKEVVEFKEFLVVRTDYYESTINENVYGVNANGKIE</sequence>
<evidence type="ECO:0000313" key="1">
    <source>
        <dbReference type="EMBL" id="GAK97506.1"/>
    </source>
</evidence>
<dbReference type="AlphaFoldDB" id="A0A090QPW7"/>
<proteinExistence type="predicted"/>